<keyword evidence="2" id="KW-1185">Reference proteome</keyword>
<gene>
    <name evidence="1" type="ORF">SR1949_15890</name>
</gene>
<dbReference type="EMBL" id="BJCE01000039">
    <property type="protein sequence ID" value="GCL36485.1"/>
    <property type="molecule type" value="Genomic_DNA"/>
</dbReference>
<comment type="caution">
    <text evidence="1">The sequence shown here is derived from an EMBL/GenBank/DDBJ whole genome shotgun (WGS) entry which is preliminary data.</text>
</comment>
<sequence>MTPKTSLANSIQNLNQIIQPIIGETCHQIGFSYGDELILDFGEMQPYNHPKLKHLNKGSWQLFTRATPWSLTFGNLLSGIHSSILDIHPNNEFAERLLQQLENTKLTNFALGGNHDFTLTLSFEGEDNYNYKFILEPDLEDDSGLAYWELLMPNEQILIVGPGQFWECKSIHECD</sequence>
<organism evidence="1 2">
    <name type="scientific">Sphaerospermopsis reniformis</name>
    <dbReference type="NCBI Taxonomy" id="531300"/>
    <lineage>
        <taxon>Bacteria</taxon>
        <taxon>Bacillati</taxon>
        <taxon>Cyanobacteriota</taxon>
        <taxon>Cyanophyceae</taxon>
        <taxon>Nostocales</taxon>
        <taxon>Aphanizomenonaceae</taxon>
        <taxon>Sphaerospermopsis</taxon>
    </lineage>
</organism>
<evidence type="ECO:0000313" key="1">
    <source>
        <dbReference type="EMBL" id="GCL36485.1"/>
    </source>
</evidence>
<reference evidence="2" key="1">
    <citation type="submission" date="2019-02" db="EMBL/GenBank/DDBJ databases">
        <title>Draft genome sequence of Sphaerospermopsis reniformis NIES-1949.</title>
        <authorList>
            <person name="Yamaguchi H."/>
            <person name="Suzuki S."/>
            <person name="Kawachi M."/>
        </authorList>
    </citation>
    <scope>NUCLEOTIDE SEQUENCE [LARGE SCALE GENOMIC DNA]</scope>
    <source>
        <strain evidence="2">NIES-1949</strain>
    </source>
</reference>
<proteinExistence type="predicted"/>
<dbReference type="Proteomes" id="UP000300142">
    <property type="component" value="Unassembled WGS sequence"/>
</dbReference>
<accession>A0A479ZV48</accession>
<name>A0A479ZV48_9CYAN</name>
<protein>
    <submittedName>
        <fullName evidence="1">Uncharacterized protein</fullName>
    </submittedName>
</protein>
<dbReference type="AlphaFoldDB" id="A0A479ZV48"/>
<dbReference type="RefSeq" id="WP_137667003.1">
    <property type="nucleotide sequence ID" value="NZ_BJCE01000039.1"/>
</dbReference>
<evidence type="ECO:0000313" key="2">
    <source>
        <dbReference type="Proteomes" id="UP000300142"/>
    </source>
</evidence>